<dbReference type="PANTHER" id="PTHR14614">
    <property type="entry name" value="HEPATOCELLULAR CARCINOMA-ASSOCIATED ANTIGEN"/>
    <property type="match status" value="1"/>
</dbReference>
<keyword evidence="1" id="KW-0489">Methyltransferase</keyword>
<dbReference type="GO" id="GO:0032259">
    <property type="term" value="P:methylation"/>
    <property type="evidence" value="ECO:0007669"/>
    <property type="project" value="UniProtKB-KW"/>
</dbReference>
<dbReference type="InterPro" id="IPR029063">
    <property type="entry name" value="SAM-dependent_MTases_sf"/>
</dbReference>
<reference evidence="3" key="1">
    <citation type="submission" date="2014-06" db="EMBL/GenBank/DDBJ databases">
        <authorList>
            <person name="Ju J."/>
            <person name="Zhang J."/>
        </authorList>
    </citation>
    <scope>NUCLEOTIDE SEQUENCE</scope>
    <source>
        <strain evidence="3">SscI8</strain>
    </source>
</reference>
<dbReference type="OrthoDB" id="407325at2759"/>
<name>A0A127ZHZ8_9BASI</name>
<feature type="binding site" evidence="1">
    <location>
        <begin position="170"/>
        <end position="172"/>
    </location>
    <ligand>
        <name>S-adenosyl-L-methionine</name>
        <dbReference type="ChEBI" id="CHEBI:59789"/>
    </ligand>
</feature>
<proteinExistence type="inferred from homology"/>
<evidence type="ECO:0000256" key="2">
    <source>
        <dbReference type="SAM" id="MobiDB-lite"/>
    </source>
</evidence>
<feature type="binding site" evidence="1">
    <location>
        <position position="254"/>
    </location>
    <ligand>
        <name>S-adenosyl-L-methionine</name>
        <dbReference type="ChEBI" id="CHEBI:59789"/>
    </ligand>
</feature>
<dbReference type="SUPFAM" id="SSF53335">
    <property type="entry name" value="S-adenosyl-L-methionine-dependent methyltransferases"/>
    <property type="match status" value="1"/>
</dbReference>
<organism evidence="3">
    <name type="scientific">Sporisorium scitamineum</name>
    <dbReference type="NCBI Taxonomy" id="49012"/>
    <lineage>
        <taxon>Eukaryota</taxon>
        <taxon>Fungi</taxon>
        <taxon>Dikarya</taxon>
        <taxon>Basidiomycota</taxon>
        <taxon>Ustilaginomycotina</taxon>
        <taxon>Ustilaginomycetes</taxon>
        <taxon>Ustilaginales</taxon>
        <taxon>Ustilaginaceae</taxon>
        <taxon>Sporisorium</taxon>
    </lineage>
</organism>
<evidence type="ECO:0000256" key="1">
    <source>
        <dbReference type="HAMAP-Rule" id="MF_03198"/>
    </source>
</evidence>
<feature type="binding site" evidence="1">
    <location>
        <position position="234"/>
    </location>
    <ligand>
        <name>S-adenosyl-L-methionine</name>
        <dbReference type="ChEBI" id="CHEBI:59789"/>
    </ligand>
</feature>
<keyword evidence="1" id="KW-0949">S-adenosyl-L-methionine</keyword>
<dbReference type="EMBL" id="LK056691">
    <property type="protein sequence ID" value="CDU25738.1"/>
    <property type="molecule type" value="Genomic_DNA"/>
</dbReference>
<feature type="binding site" evidence="1">
    <location>
        <position position="194"/>
    </location>
    <ligand>
        <name>S-adenosyl-L-methionine</name>
        <dbReference type="ChEBI" id="CHEBI:59789"/>
    </ligand>
</feature>
<evidence type="ECO:0000313" key="3">
    <source>
        <dbReference type="EMBL" id="CDU25738.1"/>
    </source>
</evidence>
<sequence>MAPTIATQNNDDVRAELEREEQLDLVDPLRHFLAIEDDDDDAVPTTTSSSSGVDVRDLPSKNDYSIVPQQIESIIDRRTTIRYYRDLSRRPILLDDQSSSGEEGEHWDVHLKLDMTTGCGGKIWPAAEVLGAYIAAKYSSPPSNSAEQTANEGYNNHNFDWRNKRIIELGSGTGLVGYLVHALQLSNCQIWVTDQDVMLPLMRDNLALNFPPSPPSQSTRSDNPAFIRISELDWGHSIPLPHFGSSPPHVLLLADCVYLESAFQPLIDTMVQLSTPETEILFCYQKRRKADKRFFALLKRRFVFEDVKDDDAERMREYRRQGTQLLRIRKK</sequence>
<accession>A0A127ZHZ8</accession>
<feature type="region of interest" description="Disordered" evidence="2">
    <location>
        <begin position="37"/>
        <end position="59"/>
    </location>
</feature>
<dbReference type="HAMAP" id="MF_03198">
    <property type="entry name" value="Methyltr_EFM6"/>
    <property type="match status" value="1"/>
</dbReference>
<protein>
    <recommendedName>
        <fullName evidence="1">Protein-lysine N-methyltransferase EFM6</fullName>
        <ecNumber evidence="1">2.1.1.-</ecNumber>
    </recommendedName>
    <alternativeName>
        <fullName evidence="1">Elongation factor methyltransferase 6</fullName>
    </alternativeName>
</protein>
<dbReference type="PANTHER" id="PTHR14614:SF132">
    <property type="entry name" value="PROTEIN-LYSINE METHYLTRANSFERASE C42C1.13"/>
    <property type="match status" value="1"/>
</dbReference>
<dbReference type="GO" id="GO:0016279">
    <property type="term" value="F:protein-lysine N-methyltransferase activity"/>
    <property type="evidence" value="ECO:0007669"/>
    <property type="project" value="UniProtKB-UniRule"/>
</dbReference>
<dbReference type="EC" id="2.1.1.-" evidence="1"/>
<dbReference type="Gene3D" id="3.40.50.150">
    <property type="entry name" value="Vaccinia Virus protein VP39"/>
    <property type="match status" value="1"/>
</dbReference>
<dbReference type="GO" id="GO:0005737">
    <property type="term" value="C:cytoplasm"/>
    <property type="evidence" value="ECO:0007669"/>
    <property type="project" value="UniProtKB-SubCell"/>
</dbReference>
<dbReference type="InterPro" id="IPR019410">
    <property type="entry name" value="Methyltransf_16"/>
</dbReference>
<comment type="function">
    <text evidence="1">S-adenosyl-L-methionine-dependent protein-lysine N-methyltransferase that methylates elongation factor 1-alpha.</text>
</comment>
<comment type="similarity">
    <text evidence="1">Belongs to the class I-like SAM-binding methyltransferase superfamily. METTL21 family. EFM6 subfamily.</text>
</comment>
<comment type="subcellular location">
    <subcellularLocation>
        <location evidence="1">Cytoplasm</location>
    </subcellularLocation>
</comment>
<keyword evidence="1" id="KW-0963">Cytoplasm</keyword>
<feature type="binding site" evidence="1">
    <location>
        <position position="124"/>
    </location>
    <ligand>
        <name>S-adenosyl-L-methionine</name>
        <dbReference type="ChEBI" id="CHEBI:59789"/>
    </ligand>
</feature>
<dbReference type="InterPro" id="IPR033684">
    <property type="entry name" value="EFM6"/>
</dbReference>
<dbReference type="AlphaFoldDB" id="A0A127ZHZ8"/>
<dbReference type="Pfam" id="PF10294">
    <property type="entry name" value="Methyltransf_16"/>
    <property type="match status" value="1"/>
</dbReference>
<gene>
    <name evidence="1" type="primary">EFM6</name>
    <name evidence="3" type="ORF">SPSC_05909</name>
</gene>
<keyword evidence="1" id="KW-0808">Transferase</keyword>